<comment type="caution">
    <text evidence="9">The sequence shown here is derived from an EMBL/GenBank/DDBJ whole genome shotgun (WGS) entry which is preliminary data.</text>
</comment>
<feature type="transmembrane region" description="Helical" evidence="8">
    <location>
        <begin position="207"/>
        <end position="224"/>
    </location>
</feature>
<evidence type="ECO:0000256" key="6">
    <source>
        <dbReference type="ARBA" id="ARBA00022989"/>
    </source>
</evidence>
<evidence type="ECO:0000256" key="7">
    <source>
        <dbReference type="ARBA" id="ARBA00023136"/>
    </source>
</evidence>
<evidence type="ECO:0000313" key="9">
    <source>
        <dbReference type="EMBL" id="RHW30029.1"/>
    </source>
</evidence>
<feature type="transmembrane region" description="Helical" evidence="8">
    <location>
        <begin position="158"/>
        <end position="176"/>
    </location>
</feature>
<dbReference type="EMBL" id="QWEH01000017">
    <property type="protein sequence ID" value="RHW30029.1"/>
    <property type="molecule type" value="Genomic_DNA"/>
</dbReference>
<sequence>MNNKKQTIKKGVTEALPLAIAIAAYGLSYGVLTTQTSLSLASALAMSLFVFSGSVQMVAVAMLAAGATATSVLIATALLNLRNLLYGAALAEGLSPAPRKWRGLLSFGVSDEAFVLGSARFQKHGPDPLYFGIVATTFYLAWITSSYIGAVIGSQVDPLKWGLDLAFPVTFTAILIPSLRGKPVIATALVAVTITVILQYVTPGNEFTIILAGGLSPLIGLYVSRRTRDNE</sequence>
<feature type="transmembrane region" description="Helical" evidence="8">
    <location>
        <begin position="44"/>
        <end position="75"/>
    </location>
</feature>
<comment type="similarity">
    <text evidence="2">Belongs to the AzlC family.</text>
</comment>
<keyword evidence="4" id="KW-1003">Cell membrane</keyword>
<evidence type="ECO:0000256" key="1">
    <source>
        <dbReference type="ARBA" id="ARBA00004651"/>
    </source>
</evidence>
<keyword evidence="7 8" id="KW-0472">Membrane</keyword>
<dbReference type="AlphaFoldDB" id="A0A417YBH0"/>
<dbReference type="Proteomes" id="UP000285456">
    <property type="component" value="Unassembled WGS sequence"/>
</dbReference>
<dbReference type="PANTHER" id="PTHR34979">
    <property type="entry name" value="INNER MEMBRANE PROTEIN YGAZ"/>
    <property type="match status" value="1"/>
</dbReference>
<feature type="transmembrane region" description="Helical" evidence="8">
    <location>
        <begin position="12"/>
        <end position="32"/>
    </location>
</feature>
<evidence type="ECO:0000256" key="8">
    <source>
        <dbReference type="SAM" id="Phobius"/>
    </source>
</evidence>
<feature type="transmembrane region" description="Helical" evidence="8">
    <location>
        <begin position="183"/>
        <end position="201"/>
    </location>
</feature>
<dbReference type="Pfam" id="PF03591">
    <property type="entry name" value="AzlC"/>
    <property type="match status" value="1"/>
</dbReference>
<feature type="transmembrane region" description="Helical" evidence="8">
    <location>
        <begin position="129"/>
        <end position="152"/>
    </location>
</feature>
<keyword evidence="6 8" id="KW-1133">Transmembrane helix</keyword>
<name>A0A417YBH0_9BACI</name>
<dbReference type="RefSeq" id="WP_118890202.1">
    <property type="nucleotide sequence ID" value="NZ_PHUT01000014.1"/>
</dbReference>
<gene>
    <name evidence="9" type="ORF">D1B32_19465</name>
</gene>
<accession>A0A417YBH0</accession>
<evidence type="ECO:0000256" key="4">
    <source>
        <dbReference type="ARBA" id="ARBA00022475"/>
    </source>
</evidence>
<evidence type="ECO:0000256" key="2">
    <source>
        <dbReference type="ARBA" id="ARBA00010735"/>
    </source>
</evidence>
<evidence type="ECO:0000256" key="5">
    <source>
        <dbReference type="ARBA" id="ARBA00022692"/>
    </source>
</evidence>
<dbReference type="PANTHER" id="PTHR34979:SF1">
    <property type="entry name" value="INNER MEMBRANE PROTEIN YGAZ"/>
    <property type="match status" value="1"/>
</dbReference>
<dbReference type="GO" id="GO:0005886">
    <property type="term" value="C:plasma membrane"/>
    <property type="evidence" value="ECO:0007669"/>
    <property type="project" value="UniProtKB-SubCell"/>
</dbReference>
<keyword evidence="5 8" id="KW-0812">Transmembrane</keyword>
<protein>
    <submittedName>
        <fullName evidence="9">Branched-chain amino acid ABC transporter permease</fullName>
    </submittedName>
</protein>
<reference evidence="9 10" key="1">
    <citation type="journal article" date="2007" name="Int. J. Syst. Evol. Microbiol.">
        <title>Oceanobacillus profundus sp. nov., isolated from a deep-sea sediment core.</title>
        <authorList>
            <person name="Kim Y.G."/>
            <person name="Choi D.H."/>
            <person name="Hyun S."/>
            <person name="Cho B.C."/>
        </authorList>
    </citation>
    <scope>NUCLEOTIDE SEQUENCE [LARGE SCALE GENOMIC DNA]</scope>
    <source>
        <strain evidence="9 10">DSM 18246</strain>
    </source>
</reference>
<dbReference type="OrthoDB" id="3177005at2"/>
<keyword evidence="3" id="KW-0813">Transport</keyword>
<dbReference type="GO" id="GO:1903785">
    <property type="term" value="P:L-valine transmembrane transport"/>
    <property type="evidence" value="ECO:0007669"/>
    <property type="project" value="TreeGrafter"/>
</dbReference>
<dbReference type="InterPro" id="IPR011606">
    <property type="entry name" value="Brnchd-chn_aa_trnsp_permease"/>
</dbReference>
<proteinExistence type="inferred from homology"/>
<evidence type="ECO:0000256" key="3">
    <source>
        <dbReference type="ARBA" id="ARBA00022448"/>
    </source>
</evidence>
<keyword evidence="10" id="KW-1185">Reference proteome</keyword>
<evidence type="ECO:0000313" key="10">
    <source>
        <dbReference type="Proteomes" id="UP000285456"/>
    </source>
</evidence>
<comment type="subcellular location">
    <subcellularLocation>
        <location evidence="1">Cell membrane</location>
        <topology evidence="1">Multi-pass membrane protein</topology>
    </subcellularLocation>
</comment>
<organism evidence="9 10">
    <name type="scientific">Oceanobacillus profundus</name>
    <dbReference type="NCBI Taxonomy" id="372463"/>
    <lineage>
        <taxon>Bacteria</taxon>
        <taxon>Bacillati</taxon>
        <taxon>Bacillota</taxon>
        <taxon>Bacilli</taxon>
        <taxon>Bacillales</taxon>
        <taxon>Bacillaceae</taxon>
        <taxon>Oceanobacillus</taxon>
    </lineage>
</organism>